<dbReference type="RefSeq" id="WP_211038439.1">
    <property type="nucleotide sequence ID" value="NZ_JAELVF020000004.1"/>
</dbReference>
<name>A0A949NB60_9ACTN</name>
<gene>
    <name evidence="1" type="ORF">JGS22_023580</name>
</gene>
<proteinExistence type="predicted"/>
<comment type="caution">
    <text evidence="1">The sequence shown here is derived from an EMBL/GenBank/DDBJ whole genome shotgun (WGS) entry which is preliminary data.</text>
</comment>
<evidence type="ECO:0000313" key="2">
    <source>
        <dbReference type="Proteomes" id="UP000694501"/>
    </source>
</evidence>
<sequence length="76" mass="8318">MADRIERLVGRLVPLVDGCVPGSAVEVAVGGSVYDLRAERVGVVQQEECGLVWLRPPGGGREWETRREDLCAVVER</sequence>
<keyword evidence="2" id="KW-1185">Reference proteome</keyword>
<organism evidence="1 2">
    <name type="scientific">Streptomyces tardus</name>
    <dbReference type="NCBI Taxonomy" id="2780544"/>
    <lineage>
        <taxon>Bacteria</taxon>
        <taxon>Bacillati</taxon>
        <taxon>Actinomycetota</taxon>
        <taxon>Actinomycetes</taxon>
        <taxon>Kitasatosporales</taxon>
        <taxon>Streptomycetaceae</taxon>
        <taxon>Streptomyces</taxon>
    </lineage>
</organism>
<dbReference type="Proteomes" id="UP000694501">
    <property type="component" value="Unassembled WGS sequence"/>
</dbReference>
<dbReference type="AlphaFoldDB" id="A0A949NB60"/>
<reference evidence="1" key="1">
    <citation type="submission" date="2021-06" db="EMBL/GenBank/DDBJ databases">
        <title>Sequencing of actinobacteria type strains.</title>
        <authorList>
            <person name="Nguyen G.-S."/>
            <person name="Wentzel A."/>
        </authorList>
    </citation>
    <scope>NUCLEOTIDE SEQUENCE</scope>
    <source>
        <strain evidence="1">P38-E01</strain>
    </source>
</reference>
<evidence type="ECO:0000313" key="1">
    <source>
        <dbReference type="EMBL" id="MBU7600528.1"/>
    </source>
</evidence>
<accession>A0A949NB60</accession>
<dbReference type="EMBL" id="JAELVF020000004">
    <property type="protein sequence ID" value="MBU7600528.1"/>
    <property type="molecule type" value="Genomic_DNA"/>
</dbReference>
<protein>
    <submittedName>
        <fullName evidence="1">Uncharacterized protein</fullName>
    </submittedName>
</protein>